<dbReference type="PRINTS" id="PR00080">
    <property type="entry name" value="SDRFAMILY"/>
</dbReference>
<evidence type="ECO:0000256" key="2">
    <source>
        <dbReference type="ARBA" id="ARBA00022857"/>
    </source>
</evidence>
<dbReference type="Gene3D" id="3.40.50.720">
    <property type="entry name" value="NAD(P)-binding Rossmann-like Domain"/>
    <property type="match status" value="1"/>
</dbReference>
<dbReference type="InterPro" id="IPR020904">
    <property type="entry name" value="Sc_DH/Rdtase_CS"/>
</dbReference>
<dbReference type="GO" id="GO:0016614">
    <property type="term" value="F:oxidoreductase activity, acting on CH-OH group of donors"/>
    <property type="evidence" value="ECO:0007669"/>
    <property type="project" value="UniProtKB-ARBA"/>
</dbReference>
<comment type="similarity">
    <text evidence="1">Belongs to the short-chain dehydrogenases/reductases (SDR) family.</text>
</comment>
<evidence type="ECO:0000256" key="3">
    <source>
        <dbReference type="ARBA" id="ARBA00023002"/>
    </source>
</evidence>
<evidence type="ECO:0000313" key="4">
    <source>
        <dbReference type="EMBL" id="KLO19685.1"/>
    </source>
</evidence>
<dbReference type="OrthoDB" id="5327538at2759"/>
<proteinExistence type="inferred from homology"/>
<dbReference type="PRINTS" id="PR00081">
    <property type="entry name" value="GDHRDH"/>
</dbReference>
<dbReference type="AlphaFoldDB" id="A0A0H2S5Z0"/>
<dbReference type="PANTHER" id="PTHR48107">
    <property type="entry name" value="NADPH-DEPENDENT ALDEHYDE REDUCTASE-LIKE PROTEIN, CHLOROPLASTIC-RELATED"/>
    <property type="match status" value="1"/>
</dbReference>
<dbReference type="InParanoid" id="A0A0H2S5Z0"/>
<sequence>MTSTPVAQNLAGKVALVTGSSRGIGAAIARRFVGEGANVIVNYLGNETAAVKVVNELCSIRPGSSVAIKANVSSFNAVKQLSEQALKAFGRIDILVLNAAMVQDKDLSEIDEEDYDMIFNANVKGPLFLTKILAPQLPEGGRVIFFSSALTRASGVASNFLLYTASKGAIEQITRVLARDLGSRQITVNCISPGPIDTEMFHQGKTEDMVRFHESFHPLKRLGLPEEVSGIVALLAGPGGSWINGQTIGVNGAYCV</sequence>
<dbReference type="InterPro" id="IPR036291">
    <property type="entry name" value="NAD(P)-bd_dom_sf"/>
</dbReference>
<gene>
    <name evidence="4" type="ORF">SCHPADRAFT_992632</name>
</gene>
<dbReference type="PROSITE" id="PS00061">
    <property type="entry name" value="ADH_SHORT"/>
    <property type="match status" value="1"/>
</dbReference>
<evidence type="ECO:0000313" key="5">
    <source>
        <dbReference type="Proteomes" id="UP000053477"/>
    </source>
</evidence>
<dbReference type="STRING" id="27342.A0A0H2S5Z0"/>
<evidence type="ECO:0000256" key="1">
    <source>
        <dbReference type="ARBA" id="ARBA00006484"/>
    </source>
</evidence>
<keyword evidence="5" id="KW-1185">Reference proteome</keyword>
<protein>
    <submittedName>
        <fullName evidence="4">NAD(P)-binding protein</fullName>
    </submittedName>
</protein>
<dbReference type="Pfam" id="PF13561">
    <property type="entry name" value="adh_short_C2"/>
    <property type="match status" value="1"/>
</dbReference>
<reference evidence="4 5" key="1">
    <citation type="submission" date="2015-04" db="EMBL/GenBank/DDBJ databases">
        <title>Complete genome sequence of Schizopora paradoxa KUC8140, a cosmopolitan wood degrader in East Asia.</title>
        <authorList>
            <consortium name="DOE Joint Genome Institute"/>
            <person name="Min B."/>
            <person name="Park H."/>
            <person name="Jang Y."/>
            <person name="Kim J.-J."/>
            <person name="Kim K.H."/>
            <person name="Pangilinan J."/>
            <person name="Lipzen A."/>
            <person name="Riley R."/>
            <person name="Grigoriev I.V."/>
            <person name="Spatafora J.W."/>
            <person name="Choi I.-G."/>
        </authorList>
    </citation>
    <scope>NUCLEOTIDE SEQUENCE [LARGE SCALE GENOMIC DNA]</scope>
    <source>
        <strain evidence="4 5">KUC8140</strain>
    </source>
</reference>
<name>A0A0H2S5Z0_9AGAM</name>
<keyword evidence="2" id="KW-0521">NADP</keyword>
<dbReference type="EMBL" id="KQ085885">
    <property type="protein sequence ID" value="KLO19685.1"/>
    <property type="molecule type" value="Genomic_DNA"/>
</dbReference>
<dbReference type="InterPro" id="IPR002347">
    <property type="entry name" value="SDR_fam"/>
</dbReference>
<accession>A0A0H2S5Z0</accession>
<dbReference type="PANTHER" id="PTHR48107:SF7">
    <property type="entry name" value="RE15974P"/>
    <property type="match status" value="1"/>
</dbReference>
<keyword evidence="3" id="KW-0560">Oxidoreductase</keyword>
<organism evidence="4 5">
    <name type="scientific">Schizopora paradoxa</name>
    <dbReference type="NCBI Taxonomy" id="27342"/>
    <lineage>
        <taxon>Eukaryota</taxon>
        <taxon>Fungi</taxon>
        <taxon>Dikarya</taxon>
        <taxon>Basidiomycota</taxon>
        <taxon>Agaricomycotina</taxon>
        <taxon>Agaricomycetes</taxon>
        <taxon>Hymenochaetales</taxon>
        <taxon>Schizoporaceae</taxon>
        <taxon>Schizopora</taxon>
    </lineage>
</organism>
<dbReference type="SUPFAM" id="SSF51735">
    <property type="entry name" value="NAD(P)-binding Rossmann-fold domains"/>
    <property type="match status" value="1"/>
</dbReference>
<dbReference type="Proteomes" id="UP000053477">
    <property type="component" value="Unassembled WGS sequence"/>
</dbReference>
<dbReference type="FunFam" id="3.40.50.720:FF:000084">
    <property type="entry name" value="Short-chain dehydrogenase reductase"/>
    <property type="match status" value="1"/>
</dbReference>